<feature type="domain" description="DUF6973" evidence="1">
    <location>
        <begin position="28"/>
        <end position="121"/>
    </location>
</feature>
<organism evidence="2">
    <name type="scientific">uncultured Caudovirales phage</name>
    <dbReference type="NCBI Taxonomy" id="2100421"/>
    <lineage>
        <taxon>Viruses</taxon>
        <taxon>Duplodnaviria</taxon>
        <taxon>Heunggongvirae</taxon>
        <taxon>Uroviricota</taxon>
        <taxon>Caudoviricetes</taxon>
        <taxon>Peduoviridae</taxon>
        <taxon>Maltschvirus</taxon>
        <taxon>Maltschvirus maltsch</taxon>
    </lineage>
</organism>
<evidence type="ECO:0000259" key="1">
    <source>
        <dbReference type="Pfam" id="PF22322"/>
    </source>
</evidence>
<accession>A0A6J5T7E5</accession>
<dbReference type="EMBL" id="LR797813">
    <property type="protein sequence ID" value="CAB4240556.1"/>
    <property type="molecule type" value="Genomic_DNA"/>
</dbReference>
<protein>
    <recommendedName>
        <fullName evidence="1">DUF6973 domain-containing protein</fullName>
    </recommendedName>
</protein>
<gene>
    <name evidence="2" type="ORF">UFOVP39_4</name>
</gene>
<evidence type="ECO:0000313" key="2">
    <source>
        <dbReference type="EMBL" id="CAB4240556.1"/>
    </source>
</evidence>
<proteinExistence type="predicted"/>
<dbReference type="InterPro" id="IPR054246">
    <property type="entry name" value="DUF6973"/>
</dbReference>
<sequence>MADTLQELFNTPPGMFSKISDPFDLRYLANQAAIDEYGWKNRSGGETDALRHLLGVGILTKRHGPEYAQTISDLHENPYIPWIGGLGQSEADRNMDLYNNKLGIQLGTQAKSYEDLLQTAKQYVDSGKVQRAVVPQPKAAKPPSRDYVDDAINGSVNLIKQMFSR</sequence>
<name>A0A6J5T7E5_9CAUD</name>
<reference evidence="2" key="1">
    <citation type="submission" date="2020-05" db="EMBL/GenBank/DDBJ databases">
        <authorList>
            <person name="Chiriac C."/>
            <person name="Salcher M."/>
            <person name="Ghai R."/>
            <person name="Kavagutti S V."/>
        </authorList>
    </citation>
    <scope>NUCLEOTIDE SEQUENCE</scope>
</reference>
<dbReference type="Pfam" id="PF22322">
    <property type="entry name" value="DUF6973"/>
    <property type="match status" value="1"/>
</dbReference>